<feature type="compositionally biased region" description="Basic and acidic residues" evidence="1">
    <location>
        <begin position="530"/>
        <end position="540"/>
    </location>
</feature>
<dbReference type="Pfam" id="PF25832">
    <property type="entry name" value="Fn3_SaeA_2nd"/>
    <property type="match status" value="1"/>
</dbReference>
<organism evidence="3 4">
    <name type="scientific">Actinorhabdospora filicis</name>
    <dbReference type="NCBI Taxonomy" id="1785913"/>
    <lineage>
        <taxon>Bacteria</taxon>
        <taxon>Bacillati</taxon>
        <taxon>Actinomycetota</taxon>
        <taxon>Actinomycetes</taxon>
        <taxon>Micromonosporales</taxon>
        <taxon>Micromonosporaceae</taxon>
        <taxon>Actinorhabdospora</taxon>
    </lineage>
</organism>
<dbReference type="Proteomes" id="UP001165079">
    <property type="component" value="Unassembled WGS sequence"/>
</dbReference>
<keyword evidence="4" id="KW-1185">Reference proteome</keyword>
<accession>A0A9W6WA30</accession>
<dbReference type="EMBL" id="BSTX01000002">
    <property type="protein sequence ID" value="GLZ79234.1"/>
    <property type="molecule type" value="Genomic_DNA"/>
</dbReference>
<feature type="domain" description="Fibronectin type-III" evidence="2">
    <location>
        <begin position="399"/>
        <end position="501"/>
    </location>
</feature>
<feature type="region of interest" description="Disordered" evidence="1">
    <location>
        <begin position="520"/>
        <end position="551"/>
    </location>
</feature>
<name>A0A9W6WA30_9ACTN</name>
<dbReference type="RefSeq" id="WP_285664354.1">
    <property type="nucleotide sequence ID" value="NZ_BSTX01000002.1"/>
</dbReference>
<dbReference type="PROSITE" id="PS50853">
    <property type="entry name" value="FN3"/>
    <property type="match status" value="1"/>
</dbReference>
<dbReference type="AlphaFoldDB" id="A0A9W6WA30"/>
<proteinExistence type="predicted"/>
<gene>
    <name evidence="3" type="ORF">Afil01_40410</name>
</gene>
<evidence type="ECO:0000259" key="2">
    <source>
        <dbReference type="PROSITE" id="PS50853"/>
    </source>
</evidence>
<comment type="caution">
    <text evidence="3">The sequence shown here is derived from an EMBL/GenBank/DDBJ whole genome shotgun (WGS) entry which is preliminary data.</text>
</comment>
<evidence type="ECO:0000313" key="3">
    <source>
        <dbReference type="EMBL" id="GLZ79234.1"/>
    </source>
</evidence>
<evidence type="ECO:0000313" key="4">
    <source>
        <dbReference type="Proteomes" id="UP001165079"/>
    </source>
</evidence>
<dbReference type="InterPro" id="IPR003961">
    <property type="entry name" value="FN3_dom"/>
</dbReference>
<dbReference type="SMART" id="SM00060">
    <property type="entry name" value="FN3"/>
    <property type="match status" value="2"/>
</dbReference>
<sequence>MGLEVGAFDAAAYERDVLRPLRGRSGALPEDLLLRYGMPRPLAGPELAAHLKAVRSYWTVKAGGAGNLARLCQLLQAEDARLSRAQDLTSAAFWVSAAGERDRVSAGLIAELAADLRRQYAGGVTREQLDRLPARYRTLTPGQRDRAAADAGVRIITTIALPVECGLTPSQLGDLDDKLGRCGARSVVALLIPGVNEPFRLIGGLAVPGSPSLKLSRGVVKAARQEAEALGNDPGAQARRAAVRLVDHAVEDGADPLAIALAHFVHLLTETGGGGAFTVREATDRGLHPEDAEVLAASLAGHRAAPDTATPAKVLEYLGKGRLRAAQQALQGVPSDVDGRAPAAEAVDAAQARLDALLARLEGAEPGSAETATMESVLRQAAAIAADDPAIAAMLARVPPPPVTDLSAREHDGAAELSWRMPPTGFAELTYRVVRTTRVPARAPHEGRVVATTTASRATDRDPRPGHAVLYTVFATGGAPAEAGTAWSPPVTASLRLLPPAAGVTGRSRDGESTVSWHLHPAASRVSVHRTADAPPREPGEGVEIPAGQGGCTDFGLEADRDYFYAVTAWYRDEDGGECAAPAAVAAVSTRAKPLANLAPVTGLSLEPRPDGLLVAWVWPPGTGLAEVTAGGVTHRVTQSRYTTEGGFLVPLPRAAAEIEVRTVRADPDGDVYSTPVAARHVPAAVTVAYRAERAGGLLRGRRWRISVTADGPCAGDLVVVAAPGVVMPVRPDPAQVVGRLRLRPGESTVEVRVPDAVGKRYWLRCFLDGAPGARLHDPPLSTLRVS</sequence>
<dbReference type="InterPro" id="IPR058691">
    <property type="entry name" value="Fn3_SaeA_1st"/>
</dbReference>
<protein>
    <recommendedName>
        <fullName evidence="2">Fibronectin type-III domain-containing protein</fullName>
    </recommendedName>
</protein>
<evidence type="ECO:0000256" key="1">
    <source>
        <dbReference type="SAM" id="MobiDB-lite"/>
    </source>
</evidence>
<reference evidence="3" key="1">
    <citation type="submission" date="2023-03" db="EMBL/GenBank/DDBJ databases">
        <title>Actinorhabdospora filicis NBRC 111898.</title>
        <authorList>
            <person name="Ichikawa N."/>
            <person name="Sato H."/>
            <person name="Tonouchi N."/>
        </authorList>
    </citation>
    <scope>NUCLEOTIDE SEQUENCE</scope>
    <source>
        <strain evidence="3">NBRC 111898</strain>
    </source>
</reference>